<feature type="transmembrane region" description="Helical" evidence="8">
    <location>
        <begin position="94"/>
        <end position="115"/>
    </location>
</feature>
<keyword evidence="8" id="KW-0813">Transport</keyword>
<comment type="similarity">
    <text evidence="2 8">Belongs to the organo anion transporter (TC 2.A.60) family.</text>
</comment>
<evidence type="ECO:0000256" key="2">
    <source>
        <dbReference type="ARBA" id="ARBA00009657"/>
    </source>
</evidence>
<dbReference type="SUPFAM" id="SSF103473">
    <property type="entry name" value="MFS general substrate transporter"/>
    <property type="match status" value="2"/>
</dbReference>
<feature type="transmembrane region" description="Helical" evidence="8">
    <location>
        <begin position="55"/>
        <end position="74"/>
    </location>
</feature>
<evidence type="ECO:0000256" key="4">
    <source>
        <dbReference type="ARBA" id="ARBA00022692"/>
    </source>
</evidence>
<dbReference type="SUPFAM" id="SSF100895">
    <property type="entry name" value="Kazal-type serine protease inhibitors"/>
    <property type="match status" value="1"/>
</dbReference>
<sequence length="712" mass="78424">MALSVNGKQENQRTLEDDENDDIKRDEEWEKNNLRFGWGNWTPGWLQRFNTIRWFVFWACVFSLFQGFIVNGVINAIISTLEKRFELPSSKSGLIVSSNDFFACFLVLVISYYGSHRHKPKIIGIGILTLGLGSFVFSLPHFMTERYSVGTEDTNSFENVCRFQNGTTSSSCEKEKSSDLQNYLWLFMLGNALHGAGSTPMFTLGTTFIDENTQAKMTSLYLGIVYAAASIGVAAGYMLGGQTLNLFTDFHVVDPKNIGLSPIDPRWVGAWWLSFLVSGTVMCIVVFPMCAYPKRLPGSSKLQADRKSEAYKGEKMADDKFGKDWKAFPLAMKNLILNPTFFFLAIGTCTEGLIVSGTAAFGPKFMQEKFNLPAALASFIMGIITVPGAGGGMFLGGYLVKKLKLKCKGIIRMNLISAVAAAVMGCLFLIGCPSQHIAGVTTEYTSHGQLSSKPELQSQCNAGCGCSAMMYDPVCGIDGSIYFTPCHAGCNLDFDWLEGPMGPFKFYKNCSCITASMIALMNSTPTSGPEVTSQVPMALESTTPMNSVNVTGPPIGAFQGICMSDCKLFYLVAPLFFLGMLLTFMTVSPTQTATLRCVPESQKTLAIGTQWLLLRLLGTTPGPLMIGSIIDSACKVWQDVCGETGSCWIYEKSDMGIRIFIWWCLVKSCSVVCYFLAQYFYRAPTDNTDELPEEQKTMHPIETLNTREKKGE</sequence>
<feature type="transmembrane region" description="Helical" evidence="8">
    <location>
        <begin position="122"/>
        <end position="143"/>
    </location>
</feature>
<keyword evidence="8" id="KW-0406">Ion transport</keyword>
<dbReference type="NCBIfam" id="TIGR00805">
    <property type="entry name" value="oat"/>
    <property type="match status" value="1"/>
</dbReference>
<dbReference type="GO" id="GO:0043252">
    <property type="term" value="P:sodium-independent organic anion transport"/>
    <property type="evidence" value="ECO:0007669"/>
    <property type="project" value="TreeGrafter"/>
</dbReference>
<evidence type="ECO:0000256" key="6">
    <source>
        <dbReference type="ARBA" id="ARBA00023136"/>
    </source>
</evidence>
<accession>A0A210Q3V6</accession>
<evidence type="ECO:0000313" key="11">
    <source>
        <dbReference type="EMBL" id="OWF43424.1"/>
    </source>
</evidence>
<comment type="caution">
    <text evidence="11">The sequence shown here is derived from an EMBL/GenBank/DDBJ whole genome shotgun (WGS) entry which is preliminary data.</text>
</comment>
<dbReference type="GO" id="GO:0015347">
    <property type="term" value="F:sodium-independent organic anion transmembrane transporter activity"/>
    <property type="evidence" value="ECO:0007669"/>
    <property type="project" value="TreeGrafter"/>
</dbReference>
<feature type="region of interest" description="Disordered" evidence="9">
    <location>
        <begin position="1"/>
        <end position="22"/>
    </location>
</feature>
<dbReference type="AlphaFoldDB" id="A0A210Q3V6"/>
<evidence type="ECO:0000256" key="9">
    <source>
        <dbReference type="SAM" id="MobiDB-lite"/>
    </source>
</evidence>
<feature type="transmembrane region" description="Helical" evidence="8">
    <location>
        <begin position="183"/>
        <end position="208"/>
    </location>
</feature>
<evidence type="ECO:0000259" key="10">
    <source>
        <dbReference type="PROSITE" id="PS51465"/>
    </source>
</evidence>
<feature type="transmembrane region" description="Helical" evidence="8">
    <location>
        <begin position="411"/>
        <end position="431"/>
    </location>
</feature>
<dbReference type="PANTHER" id="PTHR11388:SF100">
    <property type="entry name" value="SOLUTE CARRIER ORGANIC ANION TRANSPORTER FAMILY MEMBER 4A1"/>
    <property type="match status" value="1"/>
</dbReference>
<evidence type="ECO:0000256" key="3">
    <source>
        <dbReference type="ARBA" id="ARBA00022475"/>
    </source>
</evidence>
<dbReference type="InterPro" id="IPR036259">
    <property type="entry name" value="MFS_trans_sf"/>
</dbReference>
<dbReference type="InterPro" id="IPR002350">
    <property type="entry name" value="Kazal_dom"/>
</dbReference>
<keyword evidence="12" id="KW-1185">Reference proteome</keyword>
<dbReference type="PANTHER" id="PTHR11388">
    <property type="entry name" value="ORGANIC ANION TRANSPORTER"/>
    <property type="match status" value="1"/>
</dbReference>
<dbReference type="InterPro" id="IPR036058">
    <property type="entry name" value="Kazal_dom_sf"/>
</dbReference>
<feature type="domain" description="Kazal-like" evidence="10">
    <location>
        <begin position="454"/>
        <end position="514"/>
    </location>
</feature>
<dbReference type="Pfam" id="PF07648">
    <property type="entry name" value="Kazal_2"/>
    <property type="match status" value="1"/>
</dbReference>
<dbReference type="OrthoDB" id="5062115at2759"/>
<organism evidence="11 12">
    <name type="scientific">Mizuhopecten yessoensis</name>
    <name type="common">Japanese scallop</name>
    <name type="synonym">Patinopecten yessoensis</name>
    <dbReference type="NCBI Taxonomy" id="6573"/>
    <lineage>
        <taxon>Eukaryota</taxon>
        <taxon>Metazoa</taxon>
        <taxon>Spiralia</taxon>
        <taxon>Lophotrochozoa</taxon>
        <taxon>Mollusca</taxon>
        <taxon>Bivalvia</taxon>
        <taxon>Autobranchia</taxon>
        <taxon>Pteriomorphia</taxon>
        <taxon>Pectinida</taxon>
        <taxon>Pectinoidea</taxon>
        <taxon>Pectinidae</taxon>
        <taxon>Mizuhopecten</taxon>
    </lineage>
</organism>
<evidence type="ECO:0000256" key="1">
    <source>
        <dbReference type="ARBA" id="ARBA00004651"/>
    </source>
</evidence>
<feature type="transmembrane region" description="Helical" evidence="8">
    <location>
        <begin position="660"/>
        <end position="681"/>
    </location>
</feature>
<dbReference type="InterPro" id="IPR004156">
    <property type="entry name" value="OATP"/>
</dbReference>
<dbReference type="PROSITE" id="PS51465">
    <property type="entry name" value="KAZAL_2"/>
    <property type="match status" value="1"/>
</dbReference>
<keyword evidence="6 8" id="KW-0472">Membrane</keyword>
<proteinExistence type="inferred from homology"/>
<evidence type="ECO:0000256" key="5">
    <source>
        <dbReference type="ARBA" id="ARBA00022989"/>
    </source>
</evidence>
<comment type="subcellular location">
    <subcellularLocation>
        <location evidence="1 8">Cell membrane</location>
        <topology evidence="1 8">Multi-pass membrane protein</topology>
    </subcellularLocation>
</comment>
<name>A0A210Q3V6_MIZYE</name>
<evidence type="ECO:0000313" key="12">
    <source>
        <dbReference type="Proteomes" id="UP000242188"/>
    </source>
</evidence>
<reference evidence="11 12" key="1">
    <citation type="journal article" date="2017" name="Nat. Ecol. Evol.">
        <title>Scallop genome provides insights into evolution of bilaterian karyotype and development.</title>
        <authorList>
            <person name="Wang S."/>
            <person name="Zhang J."/>
            <person name="Jiao W."/>
            <person name="Li J."/>
            <person name="Xun X."/>
            <person name="Sun Y."/>
            <person name="Guo X."/>
            <person name="Huan P."/>
            <person name="Dong B."/>
            <person name="Zhang L."/>
            <person name="Hu X."/>
            <person name="Sun X."/>
            <person name="Wang J."/>
            <person name="Zhao C."/>
            <person name="Wang Y."/>
            <person name="Wang D."/>
            <person name="Huang X."/>
            <person name="Wang R."/>
            <person name="Lv J."/>
            <person name="Li Y."/>
            <person name="Zhang Z."/>
            <person name="Liu B."/>
            <person name="Lu W."/>
            <person name="Hui Y."/>
            <person name="Liang J."/>
            <person name="Zhou Z."/>
            <person name="Hou R."/>
            <person name="Li X."/>
            <person name="Liu Y."/>
            <person name="Li H."/>
            <person name="Ning X."/>
            <person name="Lin Y."/>
            <person name="Zhao L."/>
            <person name="Xing Q."/>
            <person name="Dou J."/>
            <person name="Li Y."/>
            <person name="Mao J."/>
            <person name="Guo H."/>
            <person name="Dou H."/>
            <person name="Li T."/>
            <person name="Mu C."/>
            <person name="Jiang W."/>
            <person name="Fu Q."/>
            <person name="Fu X."/>
            <person name="Miao Y."/>
            <person name="Liu J."/>
            <person name="Yu Q."/>
            <person name="Li R."/>
            <person name="Liao H."/>
            <person name="Li X."/>
            <person name="Kong Y."/>
            <person name="Jiang Z."/>
            <person name="Chourrout D."/>
            <person name="Li R."/>
            <person name="Bao Z."/>
        </authorList>
    </citation>
    <scope>NUCLEOTIDE SEQUENCE [LARGE SCALE GENOMIC DNA]</scope>
    <source>
        <strain evidence="11 12">PY_sf001</strain>
    </source>
</reference>
<keyword evidence="3" id="KW-1003">Cell membrane</keyword>
<comment type="caution">
    <text evidence="8">Lacks conserved residue(s) required for the propagation of feature annotation.</text>
</comment>
<evidence type="ECO:0000256" key="8">
    <source>
        <dbReference type="RuleBase" id="RU362056"/>
    </source>
</evidence>
<feature type="transmembrane region" description="Helical" evidence="8">
    <location>
        <begin position="568"/>
        <end position="587"/>
    </location>
</feature>
<dbReference type="GO" id="GO:0016323">
    <property type="term" value="C:basolateral plasma membrane"/>
    <property type="evidence" value="ECO:0007669"/>
    <property type="project" value="TreeGrafter"/>
</dbReference>
<evidence type="ECO:0000256" key="7">
    <source>
        <dbReference type="ARBA" id="ARBA00023157"/>
    </source>
</evidence>
<feature type="transmembrane region" description="Helical" evidence="8">
    <location>
        <begin position="270"/>
        <end position="292"/>
    </location>
</feature>
<dbReference type="Pfam" id="PF03137">
    <property type="entry name" value="OATP"/>
    <property type="match status" value="1"/>
</dbReference>
<gene>
    <name evidence="11" type="ORF">KP79_PYT24172</name>
</gene>
<keyword evidence="5 8" id="KW-1133">Transmembrane helix</keyword>
<dbReference type="Gene3D" id="1.20.1250.20">
    <property type="entry name" value="MFS general substrate transporter like domains"/>
    <property type="match status" value="1"/>
</dbReference>
<keyword evidence="4 8" id="KW-0812">Transmembrane</keyword>
<dbReference type="EMBL" id="NEDP02005106">
    <property type="protein sequence ID" value="OWF43424.1"/>
    <property type="molecule type" value="Genomic_DNA"/>
</dbReference>
<dbReference type="GO" id="GO:0006811">
    <property type="term" value="P:monoatomic ion transport"/>
    <property type="evidence" value="ECO:0007669"/>
    <property type="project" value="UniProtKB-KW"/>
</dbReference>
<feature type="transmembrane region" description="Helical" evidence="8">
    <location>
        <begin position="220"/>
        <end position="240"/>
    </location>
</feature>
<keyword evidence="7" id="KW-1015">Disulfide bond</keyword>
<feature type="transmembrane region" description="Helical" evidence="8">
    <location>
        <begin position="374"/>
        <end position="399"/>
    </location>
</feature>
<protein>
    <recommendedName>
        <fullName evidence="8">Solute carrier organic anion transporter family member</fullName>
    </recommendedName>
</protein>
<dbReference type="Proteomes" id="UP000242188">
    <property type="component" value="Unassembled WGS sequence"/>
</dbReference>
<feature type="transmembrane region" description="Helical" evidence="8">
    <location>
        <begin position="341"/>
        <end position="362"/>
    </location>
</feature>